<gene>
    <name evidence="2" type="ORF">GCM10022419_058450</name>
</gene>
<dbReference type="EMBL" id="BAABDQ010000013">
    <property type="protein sequence ID" value="GAA3569866.1"/>
    <property type="molecule type" value="Genomic_DNA"/>
</dbReference>
<reference evidence="3" key="1">
    <citation type="journal article" date="2019" name="Int. J. Syst. Evol. Microbiol.">
        <title>The Global Catalogue of Microorganisms (GCM) 10K type strain sequencing project: providing services to taxonomists for standard genome sequencing and annotation.</title>
        <authorList>
            <consortium name="The Broad Institute Genomics Platform"/>
            <consortium name="The Broad Institute Genome Sequencing Center for Infectious Disease"/>
            <person name="Wu L."/>
            <person name="Ma J."/>
        </authorList>
    </citation>
    <scope>NUCLEOTIDE SEQUENCE [LARGE SCALE GENOMIC DNA]</scope>
    <source>
        <strain evidence="3">JCM 17326</strain>
    </source>
</reference>
<evidence type="ECO:0000313" key="2">
    <source>
        <dbReference type="EMBL" id="GAA3569866.1"/>
    </source>
</evidence>
<evidence type="ECO:0000313" key="3">
    <source>
        <dbReference type="Proteomes" id="UP001500630"/>
    </source>
</evidence>
<feature type="compositionally biased region" description="Basic and acidic residues" evidence="1">
    <location>
        <begin position="27"/>
        <end position="39"/>
    </location>
</feature>
<evidence type="ECO:0008006" key="4">
    <source>
        <dbReference type="Google" id="ProtNLM"/>
    </source>
</evidence>
<feature type="compositionally biased region" description="Basic and acidic residues" evidence="1">
    <location>
        <begin position="53"/>
        <end position="64"/>
    </location>
</feature>
<dbReference type="InterPro" id="IPR016024">
    <property type="entry name" value="ARM-type_fold"/>
</dbReference>
<protein>
    <recommendedName>
        <fullName evidence="4">HEAT repeat domain-containing protein</fullName>
    </recommendedName>
</protein>
<proteinExistence type="predicted"/>
<name>A0ABP6XN57_9ACTN</name>
<comment type="caution">
    <text evidence="2">The sequence shown here is derived from an EMBL/GenBank/DDBJ whole genome shotgun (WGS) entry which is preliminary data.</text>
</comment>
<sequence length="738" mass="80936">MSQQTDEPPVKKESPEAAGAEPPPQPEQDKDKDKNKDDGGPLSEQDALQALRGKGEDEPERAEAARAAAIAARVMERLNDDSHGMRIGTLALFNDKVDFGGGFSVGGEERRARRPKTKIRPPQLARWTEGYVPLPRFGDAQRILAEHRLLILALPPGGRKATSWNLLATVLRDQPDGAYYEVRDASELREMSWKPERDGGYLVHDGVPTGLDPSLIDEQWIEDMTACLHEHGSYLVLVTGPPRGALVQAGGGSAQVLTDLGPLDAVRLIERRVHGRDPSPEESVELRRRLGEAGAFELLREDHRPRTALRLGDAIREGADLTACVQELRDPTGRVHEWFTRHRTSETVSFALAAAVLDGATYLTVSDAAAALYERLELPVEAPFDLRFREHIATEHPWVQLTPCTGETPGDVAPRVRYDNPLVRQAVLGFAWTYLDGQRSALVKWMRQLVTHADIDVRARLSVAAGIIAWSDYSHALHRYLKSWAENPSLVVRQSAATALDVAGGHPDLTEAVWVLLETWVAEADTAEQRRRGMTAAATLSGSLGVAQPERAVKALRVLLDREDDWSTLLPVGSALFHLVEGGCAGEVLAGLLAWSEPRASAEIVAKALSAFAFLAALPAGSAGTSGVPLLLTEAERHWPALTELWARALDRKPAQDQALETLRDYLDEHAGRDDLAYRDARRLVLAVAGRSERHCERLRHHLGAWARAAGRPDHPAARVLADLARPSYVRSYGNGRT</sequence>
<organism evidence="2 3">
    <name type="scientific">Nonomuraea rosea</name>
    <dbReference type="NCBI Taxonomy" id="638574"/>
    <lineage>
        <taxon>Bacteria</taxon>
        <taxon>Bacillati</taxon>
        <taxon>Actinomycetota</taxon>
        <taxon>Actinomycetes</taxon>
        <taxon>Streptosporangiales</taxon>
        <taxon>Streptosporangiaceae</taxon>
        <taxon>Nonomuraea</taxon>
    </lineage>
</organism>
<dbReference type="Proteomes" id="UP001500630">
    <property type="component" value="Unassembled WGS sequence"/>
</dbReference>
<accession>A0ABP6XN57</accession>
<feature type="region of interest" description="Disordered" evidence="1">
    <location>
        <begin position="1"/>
        <end position="64"/>
    </location>
</feature>
<keyword evidence="3" id="KW-1185">Reference proteome</keyword>
<dbReference type="RefSeq" id="WP_345566644.1">
    <property type="nucleotide sequence ID" value="NZ_BAABDQ010000013.1"/>
</dbReference>
<dbReference type="SUPFAM" id="SSF48371">
    <property type="entry name" value="ARM repeat"/>
    <property type="match status" value="1"/>
</dbReference>
<evidence type="ECO:0000256" key="1">
    <source>
        <dbReference type="SAM" id="MobiDB-lite"/>
    </source>
</evidence>